<dbReference type="Proteomes" id="UP000199095">
    <property type="component" value="Unassembled WGS sequence"/>
</dbReference>
<keyword evidence="9" id="KW-1015">Disulfide bond</keyword>
<keyword evidence="8" id="KW-0411">Iron-sulfur</keyword>
<dbReference type="RefSeq" id="WP_093136754.1">
    <property type="nucleotide sequence ID" value="NZ_FOHJ01000010.1"/>
</dbReference>
<dbReference type="STRING" id="237682.SAMN05421676_110104"/>
<dbReference type="Gene3D" id="1.20.5.700">
    <property type="entry name" value="Single helix bin"/>
    <property type="match status" value="1"/>
</dbReference>
<dbReference type="InterPro" id="IPR017941">
    <property type="entry name" value="Rieske_2Fe-2S"/>
</dbReference>
<accession>A0A1I0I1T0</accession>
<comment type="cofactor">
    <cofactor evidence="10">
        <name>[2Fe-2S] cluster</name>
        <dbReference type="ChEBI" id="CHEBI:190135"/>
    </cofactor>
</comment>
<keyword evidence="7" id="KW-0408">Iron</keyword>
<evidence type="ECO:0000256" key="14">
    <source>
        <dbReference type="ARBA" id="ARBA00075320"/>
    </source>
</evidence>
<evidence type="ECO:0000256" key="16">
    <source>
        <dbReference type="SAM" id="Phobius"/>
    </source>
</evidence>
<evidence type="ECO:0000256" key="13">
    <source>
        <dbReference type="ARBA" id="ARBA00067741"/>
    </source>
</evidence>
<dbReference type="Gene3D" id="2.102.10.10">
    <property type="entry name" value="Rieske [2Fe-2S] iron-sulphur domain"/>
    <property type="match status" value="1"/>
</dbReference>
<evidence type="ECO:0000256" key="10">
    <source>
        <dbReference type="ARBA" id="ARBA00034078"/>
    </source>
</evidence>
<dbReference type="InterPro" id="IPR006311">
    <property type="entry name" value="TAT_signal"/>
</dbReference>
<dbReference type="AlphaFoldDB" id="A0A1I0I1T0"/>
<evidence type="ECO:0000313" key="18">
    <source>
        <dbReference type="EMBL" id="SET90445.1"/>
    </source>
</evidence>
<evidence type="ECO:0000313" key="19">
    <source>
        <dbReference type="Proteomes" id="UP000199095"/>
    </source>
</evidence>
<feature type="domain" description="Rieske" evidence="17">
    <location>
        <begin position="89"/>
        <end position="162"/>
    </location>
</feature>
<dbReference type="PROSITE" id="PS51296">
    <property type="entry name" value="RIESKE"/>
    <property type="match status" value="1"/>
</dbReference>
<dbReference type="GO" id="GO:0046872">
    <property type="term" value="F:metal ion binding"/>
    <property type="evidence" value="ECO:0007669"/>
    <property type="project" value="UniProtKB-KW"/>
</dbReference>
<feature type="transmembrane region" description="Helical" evidence="16">
    <location>
        <begin position="14"/>
        <end position="35"/>
    </location>
</feature>
<keyword evidence="16" id="KW-0472">Membrane</keyword>
<dbReference type="GO" id="GO:0016020">
    <property type="term" value="C:membrane"/>
    <property type="evidence" value="ECO:0007669"/>
    <property type="project" value="InterPro"/>
</dbReference>
<dbReference type="SUPFAM" id="SSF50022">
    <property type="entry name" value="ISP domain"/>
    <property type="match status" value="1"/>
</dbReference>
<keyword evidence="5" id="KW-0249">Electron transport</keyword>
<keyword evidence="16" id="KW-1133">Transmembrane helix</keyword>
<evidence type="ECO:0000256" key="1">
    <source>
        <dbReference type="ARBA" id="ARBA00010651"/>
    </source>
</evidence>
<keyword evidence="3" id="KW-0001">2Fe-2S</keyword>
<dbReference type="PRINTS" id="PR00162">
    <property type="entry name" value="RIESKE"/>
</dbReference>
<comment type="function">
    <text evidence="11">Component of the menaquinol:cytochrome c reductase complex. The Rieske protein is a high potential 2Fe-2S protein.</text>
</comment>
<organism evidence="18 19">
    <name type="scientific">Salinibacillus kushneri</name>
    <dbReference type="NCBI Taxonomy" id="237682"/>
    <lineage>
        <taxon>Bacteria</taxon>
        <taxon>Bacillati</taxon>
        <taxon>Bacillota</taxon>
        <taxon>Bacilli</taxon>
        <taxon>Bacillales</taxon>
        <taxon>Bacillaceae</taxon>
        <taxon>Salinibacillus</taxon>
    </lineage>
</organism>
<evidence type="ECO:0000256" key="3">
    <source>
        <dbReference type="ARBA" id="ARBA00022714"/>
    </source>
</evidence>
<name>A0A1I0I1T0_9BACI</name>
<dbReference type="PANTHER" id="PTHR10134">
    <property type="entry name" value="CYTOCHROME B-C1 COMPLEX SUBUNIT RIESKE, MITOCHONDRIAL"/>
    <property type="match status" value="1"/>
</dbReference>
<comment type="subunit">
    <text evidence="12">The main subunits of the menaquinol:cytochrome c complex are a Rieske-type iron-sulfur protein (QcrA), a cytochrome b (QcrB) and a cytochrome c (QcrC).</text>
</comment>
<evidence type="ECO:0000256" key="8">
    <source>
        <dbReference type="ARBA" id="ARBA00023014"/>
    </source>
</evidence>
<dbReference type="Pfam" id="PF00355">
    <property type="entry name" value="Rieske"/>
    <property type="match status" value="1"/>
</dbReference>
<gene>
    <name evidence="18" type="ORF">SAMN05421676_110104</name>
</gene>
<evidence type="ECO:0000256" key="5">
    <source>
        <dbReference type="ARBA" id="ARBA00022982"/>
    </source>
</evidence>
<proteinExistence type="inferred from homology"/>
<dbReference type="GO" id="GO:0004497">
    <property type="term" value="F:monooxygenase activity"/>
    <property type="evidence" value="ECO:0007669"/>
    <property type="project" value="UniProtKB-ARBA"/>
</dbReference>
<dbReference type="InterPro" id="IPR036922">
    <property type="entry name" value="Rieske_2Fe-2S_sf"/>
</dbReference>
<keyword evidence="4" id="KW-0479">Metal-binding</keyword>
<dbReference type="InterPro" id="IPR005805">
    <property type="entry name" value="Rieske_Fe-S_prot_C"/>
</dbReference>
<evidence type="ECO:0000256" key="2">
    <source>
        <dbReference type="ARBA" id="ARBA00022448"/>
    </source>
</evidence>
<keyword evidence="16" id="KW-0812">Transmembrane</keyword>
<evidence type="ECO:0000256" key="15">
    <source>
        <dbReference type="ARBA" id="ARBA00076330"/>
    </source>
</evidence>
<protein>
    <recommendedName>
        <fullName evidence="13">Menaquinol:cytochrome c reductase iron-sulfur subunit</fullName>
    </recommendedName>
    <alternativeName>
        <fullName evidence="15">Cytochrome bc complex, iron-sulfur subunit</fullName>
    </alternativeName>
    <alternativeName>
        <fullName evidence="14">Rieske iron-sulfur protein QcrA</fullName>
    </alternativeName>
</protein>
<evidence type="ECO:0000259" key="17">
    <source>
        <dbReference type="PROSITE" id="PS51296"/>
    </source>
</evidence>
<keyword evidence="19" id="KW-1185">Reference proteome</keyword>
<keyword evidence="2" id="KW-0813">Transport</keyword>
<evidence type="ECO:0000256" key="12">
    <source>
        <dbReference type="ARBA" id="ARBA00064458"/>
    </source>
</evidence>
<reference evidence="19" key="1">
    <citation type="submission" date="2016-10" db="EMBL/GenBank/DDBJ databases">
        <authorList>
            <person name="Varghese N."/>
            <person name="Submissions S."/>
        </authorList>
    </citation>
    <scope>NUCLEOTIDE SEQUENCE [LARGE SCALE GENOMIC DNA]</scope>
    <source>
        <strain evidence="19">CGMCC 1.3566</strain>
    </source>
</reference>
<dbReference type="GO" id="GO:0016705">
    <property type="term" value="F:oxidoreductase activity, acting on paired donors, with incorporation or reduction of molecular oxygen"/>
    <property type="evidence" value="ECO:0007669"/>
    <property type="project" value="UniProtKB-ARBA"/>
</dbReference>
<evidence type="ECO:0000256" key="4">
    <source>
        <dbReference type="ARBA" id="ARBA00022723"/>
    </source>
</evidence>
<keyword evidence="6" id="KW-0560">Oxidoreductase</keyword>
<comment type="similarity">
    <text evidence="1">Belongs to the Rieske iron-sulfur protein family.</text>
</comment>
<dbReference type="OrthoDB" id="9767869at2"/>
<evidence type="ECO:0000256" key="11">
    <source>
        <dbReference type="ARBA" id="ARBA00055683"/>
    </source>
</evidence>
<sequence length="171" mass="18941">MSEDKNKQVSRRQFLNYTLTGVGGFMAAGMLAPMVRFAIDPVLQPEAGGDFVSAEIAEEDITTEPQRVTFKVEQVDAWYESTVEKVAWVYKQEDGSIIALDPTCTHLGCIVGWDSNEDHPDHFYCPCHGGLYTKDGVNVPNTPPTAPLSVYEQKIENGILYLGKSIPREEA</sequence>
<dbReference type="PROSITE" id="PS51318">
    <property type="entry name" value="TAT"/>
    <property type="match status" value="1"/>
</dbReference>
<dbReference type="EMBL" id="FOHJ01000010">
    <property type="protein sequence ID" value="SET90445.1"/>
    <property type="molecule type" value="Genomic_DNA"/>
</dbReference>
<dbReference type="FunFam" id="2.102.10.10:FF:000006">
    <property type="entry name" value="Menaquinol-cytochrome c reductase, iron-sulfur subunit"/>
    <property type="match status" value="1"/>
</dbReference>
<evidence type="ECO:0000256" key="7">
    <source>
        <dbReference type="ARBA" id="ARBA00023004"/>
    </source>
</evidence>
<dbReference type="InterPro" id="IPR014349">
    <property type="entry name" value="Rieske_Fe-S_prot"/>
</dbReference>
<evidence type="ECO:0000256" key="9">
    <source>
        <dbReference type="ARBA" id="ARBA00023157"/>
    </source>
</evidence>
<evidence type="ECO:0000256" key="6">
    <source>
        <dbReference type="ARBA" id="ARBA00023002"/>
    </source>
</evidence>
<dbReference type="GO" id="GO:0051537">
    <property type="term" value="F:2 iron, 2 sulfur cluster binding"/>
    <property type="evidence" value="ECO:0007669"/>
    <property type="project" value="UniProtKB-KW"/>
</dbReference>